<evidence type="ECO:0000256" key="1">
    <source>
        <dbReference type="SAM" id="MobiDB-lite"/>
    </source>
</evidence>
<feature type="compositionally biased region" description="Low complexity" evidence="1">
    <location>
        <begin position="67"/>
        <end position="83"/>
    </location>
</feature>
<feature type="region of interest" description="Disordered" evidence="1">
    <location>
        <begin position="126"/>
        <end position="184"/>
    </location>
</feature>
<feature type="region of interest" description="Disordered" evidence="1">
    <location>
        <begin position="408"/>
        <end position="431"/>
    </location>
</feature>
<dbReference type="KEGG" id="ptkz:JDV02_007392"/>
<dbReference type="Proteomes" id="UP000829364">
    <property type="component" value="Chromosome 7"/>
</dbReference>
<organism evidence="2 3">
    <name type="scientific">Purpureocillium takamizusanense</name>
    <dbReference type="NCBI Taxonomy" id="2060973"/>
    <lineage>
        <taxon>Eukaryota</taxon>
        <taxon>Fungi</taxon>
        <taxon>Dikarya</taxon>
        <taxon>Ascomycota</taxon>
        <taxon>Pezizomycotina</taxon>
        <taxon>Sordariomycetes</taxon>
        <taxon>Hypocreomycetidae</taxon>
        <taxon>Hypocreales</taxon>
        <taxon>Ophiocordycipitaceae</taxon>
        <taxon>Purpureocillium</taxon>
    </lineage>
</organism>
<proteinExistence type="predicted"/>
<dbReference type="GeneID" id="72069340"/>
<dbReference type="Pfam" id="PF12511">
    <property type="entry name" value="DUF3716"/>
    <property type="match status" value="1"/>
</dbReference>
<evidence type="ECO:0000313" key="2">
    <source>
        <dbReference type="EMBL" id="UNI21398.1"/>
    </source>
</evidence>
<dbReference type="OrthoDB" id="4174112at2759"/>
<dbReference type="AlphaFoldDB" id="A0A9Q8QKG2"/>
<evidence type="ECO:0000313" key="3">
    <source>
        <dbReference type="Proteomes" id="UP000829364"/>
    </source>
</evidence>
<protein>
    <submittedName>
        <fullName evidence="2">Uncharacterized protein</fullName>
    </submittedName>
</protein>
<name>A0A9Q8QKG2_9HYPO</name>
<reference evidence="2" key="1">
    <citation type="submission" date="2021-11" db="EMBL/GenBank/DDBJ databases">
        <title>Purpureocillium_takamizusanense_genome.</title>
        <authorList>
            <person name="Nguyen N.-H."/>
        </authorList>
    </citation>
    <scope>NUCLEOTIDE SEQUENCE</scope>
    <source>
        <strain evidence="2">PT3</strain>
    </source>
</reference>
<dbReference type="EMBL" id="CP086360">
    <property type="protein sequence ID" value="UNI21398.1"/>
    <property type="molecule type" value="Genomic_DNA"/>
</dbReference>
<feature type="region of interest" description="Disordered" evidence="1">
    <location>
        <begin position="1"/>
        <end position="105"/>
    </location>
</feature>
<feature type="compositionally biased region" description="Gly residues" evidence="1">
    <location>
        <begin position="1"/>
        <end position="11"/>
    </location>
</feature>
<feature type="compositionally biased region" description="Polar residues" evidence="1">
    <location>
        <begin position="421"/>
        <end position="431"/>
    </location>
</feature>
<sequence>MPVKGSRGGRGAKSPNRVQKTASPARATRSRQRSRSNSPLVQQHLEEAAGAQQRRTKLPKGRATQFSGSSSRASSPPSTSRSSQEPDDDRKQTTTNSFKPVNAPAAPMADMADMVADAITVGANGNQDQNLGIPASSGDSNLPALRYHEPSRRVRRAPSTSSFSSELNDETHDSPASGQQGLTAEEMVRKTYGDRPRIESAQCIKLAQEPARREPIQRRPGQTLNLDRRSNVEALLCHVVGTPATQQCKNCRKGHGPWNSCVVHDGLMCSSCSNCWFNASGARCTFHVPDNTGSRQQGHGLPQAAPVPAPVPVQAQVQPHQVMPAPVAYVAHQQQPATFQQPANTREDARPLRPGDITQYRMPEAAQRAMSRGLNGAVVANQEQRLLARIESAAKELGMRIAEYDEHMRNVHRPTAPTGAPPSSVQNPQQQ</sequence>
<gene>
    <name evidence="2" type="ORF">JDV02_007392</name>
</gene>
<accession>A0A9Q8QKG2</accession>
<dbReference type="RefSeq" id="XP_047844879.1">
    <property type="nucleotide sequence ID" value="XM_047988881.1"/>
</dbReference>
<dbReference type="InterPro" id="IPR022190">
    <property type="entry name" value="DUF3716"/>
</dbReference>
<keyword evidence="3" id="KW-1185">Reference proteome</keyword>